<dbReference type="RefSeq" id="WP_377327449.1">
    <property type="nucleotide sequence ID" value="NZ_JBHUMZ010000011.1"/>
</dbReference>
<evidence type="ECO:0000313" key="4">
    <source>
        <dbReference type="Proteomes" id="UP001597452"/>
    </source>
</evidence>
<evidence type="ECO:0000313" key="3">
    <source>
        <dbReference type="EMBL" id="MFD2637920.1"/>
    </source>
</evidence>
<accession>A0ABW5Q893</accession>
<proteinExistence type="predicted"/>
<dbReference type="EMBL" id="JBHUMZ010000011">
    <property type="protein sequence ID" value="MFD2637920.1"/>
    <property type="molecule type" value="Genomic_DNA"/>
</dbReference>
<dbReference type="Proteomes" id="UP001597452">
    <property type="component" value="Unassembled WGS sequence"/>
</dbReference>
<evidence type="ECO:0008006" key="5">
    <source>
        <dbReference type="Google" id="ProtNLM"/>
    </source>
</evidence>
<comment type="caution">
    <text evidence="3">The sequence shown here is derived from an EMBL/GenBank/DDBJ whole genome shotgun (WGS) entry which is preliminary data.</text>
</comment>
<dbReference type="PROSITE" id="PS51257">
    <property type="entry name" value="PROKAR_LIPOPROTEIN"/>
    <property type="match status" value="1"/>
</dbReference>
<sequence>MRNKWIYFLITGLIVLSGCGADAEEKKDEPQDNKEEQVEKDNSSKVLYENGALIVKDTSGWSVGKEEKNPLTVSFNHQHIKAIVTIFDTQKSFNQIKDELIAGAGDVEVIEEEEDYFSYQSKNKESIKTEVYLKQNGQQTLVLSFLANKNQFDELSDTIKEFQSAVKLKN</sequence>
<feature type="region of interest" description="Disordered" evidence="1">
    <location>
        <begin position="24"/>
        <end position="43"/>
    </location>
</feature>
<protein>
    <recommendedName>
        <fullName evidence="5">DUF1795 domain-containing protein</fullName>
    </recommendedName>
</protein>
<feature type="chain" id="PRO_5045890933" description="DUF1795 domain-containing protein" evidence="2">
    <location>
        <begin position="24"/>
        <end position="170"/>
    </location>
</feature>
<feature type="signal peptide" evidence="2">
    <location>
        <begin position="1"/>
        <end position="23"/>
    </location>
</feature>
<name>A0ABW5Q893_9BACI</name>
<gene>
    <name evidence="3" type="ORF">ACFSW4_03385</name>
</gene>
<evidence type="ECO:0000256" key="2">
    <source>
        <dbReference type="SAM" id="SignalP"/>
    </source>
</evidence>
<keyword evidence="4" id="KW-1185">Reference proteome</keyword>
<evidence type="ECO:0000256" key="1">
    <source>
        <dbReference type="SAM" id="MobiDB-lite"/>
    </source>
</evidence>
<organism evidence="3 4">
    <name type="scientific">Piscibacillus salipiscarius</name>
    <dbReference type="NCBI Taxonomy" id="299480"/>
    <lineage>
        <taxon>Bacteria</taxon>
        <taxon>Bacillati</taxon>
        <taxon>Bacillota</taxon>
        <taxon>Bacilli</taxon>
        <taxon>Bacillales</taxon>
        <taxon>Bacillaceae</taxon>
        <taxon>Piscibacillus</taxon>
    </lineage>
</organism>
<keyword evidence="2" id="KW-0732">Signal</keyword>
<reference evidence="4" key="1">
    <citation type="journal article" date="2019" name="Int. J. Syst. Evol. Microbiol.">
        <title>The Global Catalogue of Microorganisms (GCM) 10K type strain sequencing project: providing services to taxonomists for standard genome sequencing and annotation.</title>
        <authorList>
            <consortium name="The Broad Institute Genomics Platform"/>
            <consortium name="The Broad Institute Genome Sequencing Center for Infectious Disease"/>
            <person name="Wu L."/>
            <person name="Ma J."/>
        </authorList>
    </citation>
    <scope>NUCLEOTIDE SEQUENCE [LARGE SCALE GENOMIC DNA]</scope>
    <source>
        <strain evidence="4">TISTR 1571</strain>
    </source>
</reference>